<dbReference type="GO" id="GO:0043546">
    <property type="term" value="F:molybdopterin cofactor binding"/>
    <property type="evidence" value="ECO:0007669"/>
    <property type="project" value="InterPro"/>
</dbReference>
<dbReference type="Gene3D" id="3.90.420.10">
    <property type="entry name" value="Oxidoreductase, molybdopterin-binding domain"/>
    <property type="match status" value="1"/>
</dbReference>
<dbReference type="InterPro" id="IPR036374">
    <property type="entry name" value="OxRdtase_Mopterin-bd_sf"/>
</dbReference>
<dbReference type="PROSITE" id="PS00191">
    <property type="entry name" value="CYTOCHROME_B5_1"/>
    <property type="match status" value="1"/>
</dbReference>
<evidence type="ECO:0000256" key="6">
    <source>
        <dbReference type="ARBA" id="ARBA00023002"/>
    </source>
</evidence>
<dbReference type="Pfam" id="PF03404">
    <property type="entry name" value="Mo-co_dimer"/>
    <property type="match status" value="1"/>
</dbReference>
<comment type="cofactor">
    <cofactor evidence="1">
        <name>Mo-molybdopterin</name>
        <dbReference type="ChEBI" id="CHEBI:71302"/>
    </cofactor>
</comment>
<evidence type="ECO:0000256" key="5">
    <source>
        <dbReference type="ARBA" id="ARBA00022723"/>
    </source>
</evidence>
<evidence type="ECO:0000256" key="2">
    <source>
        <dbReference type="ARBA" id="ARBA00011738"/>
    </source>
</evidence>
<dbReference type="InterPro" id="IPR005066">
    <property type="entry name" value="MoCF_OxRdtse_dimer"/>
</dbReference>
<dbReference type="InterPro" id="IPR018506">
    <property type="entry name" value="Cyt_B5_heme-BS"/>
</dbReference>
<dbReference type="PROSITE" id="PS00559">
    <property type="entry name" value="MOLYBDOPTERIN_EUK"/>
    <property type="match status" value="1"/>
</dbReference>
<dbReference type="SUPFAM" id="SSF55856">
    <property type="entry name" value="Cytochrome b5-like heme/steroid binding domain"/>
    <property type="match status" value="1"/>
</dbReference>
<dbReference type="InterPro" id="IPR008335">
    <property type="entry name" value="Mopterin_OxRdtase_euk"/>
</dbReference>
<dbReference type="SMART" id="SM01117">
    <property type="entry name" value="Cyt-b5"/>
    <property type="match status" value="1"/>
</dbReference>
<dbReference type="GO" id="GO:0043436">
    <property type="term" value="P:oxoacid metabolic process"/>
    <property type="evidence" value="ECO:0007669"/>
    <property type="project" value="UniProtKB-ARBA"/>
</dbReference>
<dbReference type="Pfam" id="PF00173">
    <property type="entry name" value="Cyt-b5"/>
    <property type="match status" value="1"/>
</dbReference>
<dbReference type="EMBL" id="HBEB01002474">
    <property type="protein sequence ID" value="CAD8267328.1"/>
    <property type="molecule type" value="Transcribed_RNA"/>
</dbReference>
<dbReference type="GO" id="GO:0020037">
    <property type="term" value="F:heme binding"/>
    <property type="evidence" value="ECO:0007669"/>
    <property type="project" value="InterPro"/>
</dbReference>
<name>A0A7R9YGQ0_DIALT</name>
<evidence type="ECO:0000256" key="9">
    <source>
        <dbReference type="SAM" id="Phobius"/>
    </source>
</evidence>
<dbReference type="SUPFAM" id="SSF81296">
    <property type="entry name" value="E set domains"/>
    <property type="match status" value="1"/>
</dbReference>
<keyword evidence="3" id="KW-0500">Molybdenum</keyword>
<proteinExistence type="predicted"/>
<evidence type="ECO:0000313" key="11">
    <source>
        <dbReference type="EMBL" id="CAD8267328.1"/>
    </source>
</evidence>
<protein>
    <recommendedName>
        <fullName evidence="10">Cytochrome b5 heme-binding domain-containing protein</fullName>
    </recommendedName>
</protein>
<keyword evidence="4" id="KW-0349">Heme</keyword>
<dbReference type="InterPro" id="IPR022407">
    <property type="entry name" value="OxRdtase_Mopterin_BS"/>
</dbReference>
<dbReference type="PRINTS" id="PR00407">
    <property type="entry name" value="EUMOPTERIN"/>
</dbReference>
<keyword evidence="6" id="KW-0560">Oxidoreductase</keyword>
<accession>A0A7R9YGQ0</accession>
<feature type="domain" description="Cytochrome b5 heme-binding" evidence="10">
    <location>
        <begin position="553"/>
        <end position="630"/>
    </location>
</feature>
<dbReference type="FunFam" id="3.90.420.10:FF:000003">
    <property type="entry name" value="Nitrate reductase"/>
    <property type="match status" value="1"/>
</dbReference>
<dbReference type="Gene3D" id="3.10.120.10">
    <property type="entry name" value="Cytochrome b5-like heme/steroid binding domain"/>
    <property type="match status" value="1"/>
</dbReference>
<dbReference type="PANTHER" id="PTHR19372:SF7">
    <property type="entry name" value="SULFITE OXIDASE, MITOCHONDRIAL"/>
    <property type="match status" value="1"/>
</dbReference>
<dbReference type="PANTHER" id="PTHR19372">
    <property type="entry name" value="SULFITE REDUCTASE"/>
    <property type="match status" value="1"/>
</dbReference>
<dbReference type="InterPro" id="IPR001199">
    <property type="entry name" value="Cyt_B5-like_heme/steroid-bd"/>
</dbReference>
<evidence type="ECO:0000256" key="1">
    <source>
        <dbReference type="ARBA" id="ARBA00001924"/>
    </source>
</evidence>
<keyword evidence="9" id="KW-0472">Membrane</keyword>
<keyword evidence="9" id="KW-1133">Transmembrane helix</keyword>
<keyword evidence="5" id="KW-0479">Metal-binding</keyword>
<reference evidence="11" key="1">
    <citation type="submission" date="2021-01" db="EMBL/GenBank/DDBJ databases">
        <authorList>
            <person name="Corre E."/>
            <person name="Pelletier E."/>
            <person name="Niang G."/>
            <person name="Scheremetjew M."/>
            <person name="Finn R."/>
            <person name="Kale V."/>
            <person name="Holt S."/>
            <person name="Cochrane G."/>
            <person name="Meng A."/>
            <person name="Brown T."/>
            <person name="Cohen L."/>
        </authorList>
    </citation>
    <scope>NUCLEOTIDE SEQUENCE</scope>
    <source>
        <strain evidence="11">RCC1537</strain>
    </source>
</reference>
<evidence type="ECO:0000256" key="7">
    <source>
        <dbReference type="ARBA" id="ARBA00023004"/>
    </source>
</evidence>
<evidence type="ECO:0000256" key="3">
    <source>
        <dbReference type="ARBA" id="ARBA00022505"/>
    </source>
</evidence>
<keyword evidence="7" id="KW-0408">Iron</keyword>
<dbReference type="Gene3D" id="2.60.40.650">
    <property type="match status" value="1"/>
</dbReference>
<evidence type="ECO:0000259" key="10">
    <source>
        <dbReference type="PROSITE" id="PS50255"/>
    </source>
</evidence>
<dbReference type="GO" id="GO:0030151">
    <property type="term" value="F:molybdenum ion binding"/>
    <property type="evidence" value="ECO:0007669"/>
    <property type="project" value="InterPro"/>
</dbReference>
<feature type="compositionally biased region" description="Polar residues" evidence="8">
    <location>
        <begin position="508"/>
        <end position="518"/>
    </location>
</feature>
<dbReference type="InterPro" id="IPR000572">
    <property type="entry name" value="OxRdtase_Mopterin-bd_dom"/>
</dbReference>
<comment type="subunit">
    <text evidence="2">Homodimer.</text>
</comment>
<dbReference type="GO" id="GO:0006790">
    <property type="term" value="P:sulfur compound metabolic process"/>
    <property type="evidence" value="ECO:0007669"/>
    <property type="project" value="TreeGrafter"/>
</dbReference>
<keyword evidence="9" id="KW-0812">Transmembrane</keyword>
<dbReference type="SUPFAM" id="SSF56524">
    <property type="entry name" value="Oxidoreductase molybdopterin-binding domain"/>
    <property type="match status" value="1"/>
</dbReference>
<sequence>MVTACTLDTELAQDAFHGMKGATACAKEYIAAQPAGVWLDLDGAVDERDKGTPDDWIPRHPELVRLTGLHPFNCEPPLSLCMAQGFICPPQLHYVRNHGAVPVKTPTAEARQRVWDEWRVAVVGLVDKPLNVSMADLQRLPLRQLPVLLVCAGNRRKEQNMVKQTIGFSWGPTAWATTIWGGCRLADLLRAAGVRDDPEGKLHVHFRGPTGELPKGDDGSYGTSIPLHRALDPANDVLVAWEQNGRALTPDHGFPVRLIIPGYIGGRMIKWLPHIEVAPAESSNFYHFMDNRVLPVGVTPESATAEGWWYKPEYIINELNTNSAMASPAHDETLRVTPDALAGETYTIRGYAYAGGGKKVIRAEISLDGGVTWEGGVVSHPETPTEYGRYWCHALWSFDVSVARLLGAKEVCCRAWDSHMNTQPNHLTWNVMGMLNNPIFRVRIHRAYARGVVSELRFEHPTMPGKQPGGWMEAENAAASASQSPLVSGLKRIASGISLLNINATMQRTPSAQSQLSTRAAHSPPTSPPPASMNEIAAGGVAPPPPAAPPARAGPITLEELAKHTDRADAWLAIRGLVYHIPPSYLKEHPGGADSILAVAGTDATLSYEEVGHSDNAEKILRRFKIGELPREPGLLDAVPVMPIACALVGAGSVFALRVLARKIAA</sequence>
<feature type="transmembrane region" description="Helical" evidence="9">
    <location>
        <begin position="641"/>
        <end position="661"/>
    </location>
</feature>
<dbReference type="GO" id="GO:0008482">
    <property type="term" value="F:sulfite oxidase activity"/>
    <property type="evidence" value="ECO:0007669"/>
    <property type="project" value="TreeGrafter"/>
</dbReference>
<evidence type="ECO:0000256" key="4">
    <source>
        <dbReference type="ARBA" id="ARBA00022617"/>
    </source>
</evidence>
<dbReference type="AlphaFoldDB" id="A0A7R9YGQ0"/>
<dbReference type="InterPro" id="IPR014756">
    <property type="entry name" value="Ig_E-set"/>
</dbReference>
<dbReference type="PROSITE" id="PS50255">
    <property type="entry name" value="CYTOCHROME_B5_2"/>
    <property type="match status" value="1"/>
</dbReference>
<dbReference type="PRINTS" id="PR00363">
    <property type="entry name" value="CYTOCHROMEB5"/>
</dbReference>
<evidence type="ECO:0000256" key="8">
    <source>
        <dbReference type="SAM" id="MobiDB-lite"/>
    </source>
</evidence>
<dbReference type="InterPro" id="IPR036400">
    <property type="entry name" value="Cyt_B5-like_heme/steroid_sf"/>
</dbReference>
<organism evidence="11">
    <name type="scientific">Diacronema lutheri</name>
    <name type="common">Unicellular marine alga</name>
    <name type="synonym">Monochrysis lutheri</name>
    <dbReference type="NCBI Taxonomy" id="2081491"/>
    <lineage>
        <taxon>Eukaryota</taxon>
        <taxon>Haptista</taxon>
        <taxon>Haptophyta</taxon>
        <taxon>Pavlovophyceae</taxon>
        <taxon>Pavlovales</taxon>
        <taxon>Pavlovaceae</taxon>
        <taxon>Diacronema</taxon>
    </lineage>
</organism>
<feature type="region of interest" description="Disordered" evidence="8">
    <location>
        <begin position="508"/>
        <end position="553"/>
    </location>
</feature>
<gene>
    <name evidence="11" type="ORF">PLUT1463_LOCUS1642</name>
</gene>
<dbReference type="Pfam" id="PF00174">
    <property type="entry name" value="Oxidored_molyb"/>
    <property type="match status" value="1"/>
</dbReference>